<proteinExistence type="predicted"/>
<organism evidence="1">
    <name type="scientific">Anguilla anguilla</name>
    <name type="common">European freshwater eel</name>
    <name type="synonym">Muraena anguilla</name>
    <dbReference type="NCBI Taxonomy" id="7936"/>
    <lineage>
        <taxon>Eukaryota</taxon>
        <taxon>Metazoa</taxon>
        <taxon>Chordata</taxon>
        <taxon>Craniata</taxon>
        <taxon>Vertebrata</taxon>
        <taxon>Euteleostomi</taxon>
        <taxon>Actinopterygii</taxon>
        <taxon>Neopterygii</taxon>
        <taxon>Teleostei</taxon>
        <taxon>Anguilliformes</taxon>
        <taxon>Anguillidae</taxon>
        <taxon>Anguilla</taxon>
    </lineage>
</organism>
<accession>A0A0E9UBA9</accession>
<protein>
    <submittedName>
        <fullName evidence="1">Uncharacterized protein</fullName>
    </submittedName>
</protein>
<sequence>MIHCTLVLFNPICTMCVNCYGLKNITTLNIAKPFF</sequence>
<reference evidence="1" key="1">
    <citation type="submission" date="2014-11" db="EMBL/GenBank/DDBJ databases">
        <authorList>
            <person name="Amaro Gonzalez C."/>
        </authorList>
    </citation>
    <scope>NUCLEOTIDE SEQUENCE</scope>
</reference>
<name>A0A0E9UBA9_ANGAN</name>
<reference evidence="1" key="2">
    <citation type="journal article" date="2015" name="Fish Shellfish Immunol.">
        <title>Early steps in the European eel (Anguilla anguilla)-Vibrio vulnificus interaction in the gills: Role of the RtxA13 toxin.</title>
        <authorList>
            <person name="Callol A."/>
            <person name="Pajuelo D."/>
            <person name="Ebbesson L."/>
            <person name="Teles M."/>
            <person name="MacKenzie S."/>
            <person name="Amaro C."/>
        </authorList>
    </citation>
    <scope>NUCLEOTIDE SEQUENCE</scope>
</reference>
<dbReference type="AlphaFoldDB" id="A0A0E9UBA9"/>
<dbReference type="EMBL" id="GBXM01045446">
    <property type="protein sequence ID" value="JAH63131.1"/>
    <property type="molecule type" value="Transcribed_RNA"/>
</dbReference>
<evidence type="ECO:0000313" key="1">
    <source>
        <dbReference type="EMBL" id="JAH63131.1"/>
    </source>
</evidence>